<evidence type="ECO:0000256" key="5">
    <source>
        <dbReference type="ARBA" id="ARBA00022692"/>
    </source>
</evidence>
<protein>
    <submittedName>
        <fullName evidence="9">Protein dumpy-19</fullName>
    </submittedName>
</protein>
<keyword evidence="4" id="KW-0808">Transferase</keyword>
<keyword evidence="6 8" id="KW-1133">Transmembrane helix</keyword>
<evidence type="ECO:0000256" key="7">
    <source>
        <dbReference type="ARBA" id="ARBA00023136"/>
    </source>
</evidence>
<keyword evidence="3" id="KW-0328">Glycosyltransferase</keyword>
<evidence type="ECO:0000256" key="4">
    <source>
        <dbReference type="ARBA" id="ARBA00022679"/>
    </source>
</evidence>
<dbReference type="InterPro" id="IPR018732">
    <property type="entry name" value="Dpy-19/Dpy-19-like"/>
</dbReference>
<proteinExistence type="inferred from homology"/>
<dbReference type="PANTHER" id="PTHR31488:SF1">
    <property type="entry name" value="C-MANNOSYLTRANSFERASE DPY19L1"/>
    <property type="match status" value="1"/>
</dbReference>
<evidence type="ECO:0000256" key="6">
    <source>
        <dbReference type="ARBA" id="ARBA00022989"/>
    </source>
</evidence>
<dbReference type="GO" id="GO:0005637">
    <property type="term" value="C:nuclear inner membrane"/>
    <property type="evidence" value="ECO:0007669"/>
    <property type="project" value="TreeGrafter"/>
</dbReference>
<feature type="transmembrane region" description="Helical" evidence="8">
    <location>
        <begin position="47"/>
        <end position="64"/>
    </location>
</feature>
<evidence type="ECO:0000256" key="2">
    <source>
        <dbReference type="ARBA" id="ARBA00008744"/>
    </source>
</evidence>
<evidence type="ECO:0000256" key="1">
    <source>
        <dbReference type="ARBA" id="ARBA00004141"/>
    </source>
</evidence>
<accession>S4NYN0</accession>
<reference evidence="9" key="2">
    <citation type="submission" date="2013-05" db="EMBL/GenBank/DDBJ databases">
        <authorList>
            <person name="Carter J.-M."/>
            <person name="Baker S.C."/>
            <person name="Pink R."/>
            <person name="Carter D.R.F."/>
            <person name="Collins A."/>
            <person name="Tomlin J."/>
            <person name="Gibbs M."/>
            <person name="Breuker C.J."/>
        </authorList>
    </citation>
    <scope>NUCLEOTIDE SEQUENCE</scope>
    <source>
        <tissue evidence="9">Ovary</tissue>
    </source>
</reference>
<feature type="non-terminal residue" evidence="9">
    <location>
        <position position="109"/>
    </location>
</feature>
<reference evidence="9" key="1">
    <citation type="journal article" date="2013" name="BMC Genomics">
        <title>Unscrambling butterfly oogenesis.</title>
        <authorList>
            <person name="Carter J.M."/>
            <person name="Baker S.C."/>
            <person name="Pink R."/>
            <person name="Carter D.R."/>
            <person name="Collins A."/>
            <person name="Tomlin J."/>
            <person name="Gibbs M."/>
            <person name="Breuker C.J."/>
        </authorList>
    </citation>
    <scope>NUCLEOTIDE SEQUENCE</scope>
    <source>
        <tissue evidence="9">Ovary</tissue>
    </source>
</reference>
<dbReference type="EMBL" id="GAIX01008474">
    <property type="protein sequence ID" value="JAA84086.1"/>
    <property type="molecule type" value="Transcribed_RNA"/>
</dbReference>
<dbReference type="Pfam" id="PF10034">
    <property type="entry name" value="Dpy19"/>
    <property type="match status" value="1"/>
</dbReference>
<name>S4NYN0_9NEOP</name>
<keyword evidence="5 8" id="KW-0812">Transmembrane</keyword>
<sequence>PDKDTHVWDILYSKFTDHKSFHTLIYTCSDVFDFMPLSTIINMSKTLLVPIVLIISVNVVDFWIKDAYVRSESEMRSANQYLHNGIDNNRRNAANNRQVNVAKDKKDIL</sequence>
<organism evidence="9">
    <name type="scientific">Pararge aegeria</name>
    <name type="common">speckled wood butterfly</name>
    <dbReference type="NCBI Taxonomy" id="116150"/>
    <lineage>
        <taxon>Eukaryota</taxon>
        <taxon>Metazoa</taxon>
        <taxon>Ecdysozoa</taxon>
        <taxon>Arthropoda</taxon>
        <taxon>Hexapoda</taxon>
        <taxon>Insecta</taxon>
        <taxon>Pterygota</taxon>
        <taxon>Neoptera</taxon>
        <taxon>Endopterygota</taxon>
        <taxon>Lepidoptera</taxon>
        <taxon>Glossata</taxon>
        <taxon>Ditrysia</taxon>
        <taxon>Papilionoidea</taxon>
        <taxon>Nymphalidae</taxon>
        <taxon>Satyrinae</taxon>
        <taxon>Satyrini</taxon>
        <taxon>Parargina</taxon>
        <taxon>Pararge</taxon>
    </lineage>
</organism>
<feature type="non-terminal residue" evidence="9">
    <location>
        <position position="1"/>
    </location>
</feature>
<comment type="similarity">
    <text evidence="2">Belongs to the dpy-19 family.</text>
</comment>
<evidence type="ECO:0000313" key="9">
    <source>
        <dbReference type="EMBL" id="JAA84086.1"/>
    </source>
</evidence>
<comment type="subcellular location">
    <subcellularLocation>
        <location evidence="1">Membrane</location>
        <topology evidence="1">Multi-pass membrane protein</topology>
    </subcellularLocation>
</comment>
<dbReference type="AlphaFoldDB" id="S4NYN0"/>
<keyword evidence="7 8" id="KW-0472">Membrane</keyword>
<evidence type="ECO:0000256" key="8">
    <source>
        <dbReference type="SAM" id="Phobius"/>
    </source>
</evidence>
<dbReference type="GO" id="GO:0000030">
    <property type="term" value="F:mannosyltransferase activity"/>
    <property type="evidence" value="ECO:0007669"/>
    <property type="project" value="TreeGrafter"/>
</dbReference>
<dbReference type="PANTHER" id="PTHR31488">
    <property type="entry name" value="DPY-19-LIKE 1, LIKE (H. SAPIENS)"/>
    <property type="match status" value="1"/>
</dbReference>
<evidence type="ECO:0000256" key="3">
    <source>
        <dbReference type="ARBA" id="ARBA00022676"/>
    </source>
</evidence>